<proteinExistence type="predicted"/>
<evidence type="ECO:0000313" key="4">
    <source>
        <dbReference type="Proteomes" id="UP000095657"/>
    </source>
</evidence>
<evidence type="ECO:0000313" key="3">
    <source>
        <dbReference type="EMBL" id="CUQ45463.1"/>
    </source>
</evidence>
<evidence type="ECO:0000256" key="1">
    <source>
        <dbReference type="SAM" id="Phobius"/>
    </source>
</evidence>
<evidence type="ECO:0000313" key="2">
    <source>
        <dbReference type="EMBL" id="CUO82481.1"/>
    </source>
</evidence>
<feature type="transmembrane region" description="Helical" evidence="1">
    <location>
        <begin position="20"/>
        <end position="44"/>
    </location>
</feature>
<dbReference type="Proteomes" id="UP000095725">
    <property type="component" value="Unassembled WGS sequence"/>
</dbReference>
<dbReference type="EMBL" id="CZBL01000016">
    <property type="protein sequence ID" value="CUQ45463.1"/>
    <property type="molecule type" value="Genomic_DNA"/>
</dbReference>
<dbReference type="Proteomes" id="UP000095657">
    <property type="component" value="Unassembled WGS sequence"/>
</dbReference>
<keyword evidence="1" id="KW-0472">Membrane</keyword>
<sequence>MVILQITTLDEFHECVVQAMFHFPALAALSIILASIVCIIIVAYKYKTKQIAKDEAVRYTGIIFGHCFFYLSILYLLIRIYRTLE</sequence>
<reference evidence="4 5" key="1">
    <citation type="submission" date="2015-09" db="EMBL/GenBank/DDBJ databases">
        <authorList>
            <consortium name="Pathogen Informatics"/>
        </authorList>
    </citation>
    <scope>NUCLEOTIDE SEQUENCE [LARGE SCALE GENOMIC DNA]</scope>
    <source>
        <strain evidence="2 4">2789STDY5834880</strain>
        <strain evidence="3 5">2789STDY5834946</strain>
    </source>
</reference>
<evidence type="ECO:0000313" key="5">
    <source>
        <dbReference type="Proteomes" id="UP000095725"/>
    </source>
</evidence>
<dbReference type="EMBL" id="CZAI01000002">
    <property type="protein sequence ID" value="CUO82481.1"/>
    <property type="molecule type" value="Genomic_DNA"/>
</dbReference>
<keyword evidence="1" id="KW-0812">Transmembrane</keyword>
<dbReference type="STRING" id="47678.ERS852494_00826"/>
<name>A0A174I7Q1_9BACE</name>
<organism evidence="2 4">
    <name type="scientific">Bacteroides caccae</name>
    <dbReference type="NCBI Taxonomy" id="47678"/>
    <lineage>
        <taxon>Bacteria</taxon>
        <taxon>Pseudomonadati</taxon>
        <taxon>Bacteroidota</taxon>
        <taxon>Bacteroidia</taxon>
        <taxon>Bacteroidales</taxon>
        <taxon>Bacteroidaceae</taxon>
        <taxon>Bacteroides</taxon>
    </lineage>
</organism>
<gene>
    <name evidence="2" type="ORF">ERS852494_00826</name>
    <name evidence="3" type="ORF">ERS852558_03439</name>
</gene>
<keyword evidence="1" id="KW-1133">Transmembrane helix</keyword>
<feature type="transmembrane region" description="Helical" evidence="1">
    <location>
        <begin position="56"/>
        <end position="78"/>
    </location>
</feature>
<protein>
    <submittedName>
        <fullName evidence="2">Uncharacterized protein</fullName>
    </submittedName>
</protein>
<accession>A0A174I7Q1</accession>
<dbReference type="AlphaFoldDB" id="A0A174I7Q1"/>